<protein>
    <submittedName>
        <fullName evidence="3">TolC family protein</fullName>
    </submittedName>
</protein>
<dbReference type="GO" id="GO:0015562">
    <property type="term" value="F:efflux transmembrane transporter activity"/>
    <property type="evidence" value="ECO:0007669"/>
    <property type="project" value="InterPro"/>
</dbReference>
<comment type="caution">
    <text evidence="3">The sequence shown here is derived from an EMBL/GenBank/DDBJ whole genome shotgun (WGS) entry which is preliminary data.</text>
</comment>
<dbReference type="EMBL" id="PUEC01000002">
    <property type="protein sequence ID" value="PWB04229.1"/>
    <property type="molecule type" value="Genomic_DNA"/>
</dbReference>
<keyword evidence="2" id="KW-0732">Signal</keyword>
<dbReference type="AlphaFoldDB" id="A0A2V1IMB9"/>
<comment type="similarity">
    <text evidence="1">Belongs to the outer membrane factor (OMF) (TC 1.B.17) family.</text>
</comment>
<dbReference type="Proteomes" id="UP000244905">
    <property type="component" value="Unassembled WGS sequence"/>
</dbReference>
<gene>
    <name evidence="3" type="ORF">C5O23_01330</name>
</gene>
<dbReference type="PANTHER" id="PTHR30203:SF33">
    <property type="entry name" value="BLR4455 PROTEIN"/>
    <property type="match status" value="1"/>
</dbReference>
<organism evidence="3 4">
    <name type="scientific">Duncaniella muris</name>
    <dbReference type="NCBI Taxonomy" id="2094150"/>
    <lineage>
        <taxon>Bacteria</taxon>
        <taxon>Pseudomonadati</taxon>
        <taxon>Bacteroidota</taxon>
        <taxon>Bacteroidia</taxon>
        <taxon>Bacteroidales</taxon>
        <taxon>Muribaculaceae</taxon>
        <taxon>Duncaniella</taxon>
    </lineage>
</organism>
<dbReference type="Gene3D" id="2.20.200.10">
    <property type="entry name" value="Outer membrane efflux proteins (OEP)"/>
    <property type="match status" value="1"/>
</dbReference>
<accession>A0A2V1IMB9</accession>
<name>A0A2V1IMB9_9BACT</name>
<dbReference type="Pfam" id="PF02321">
    <property type="entry name" value="OEP"/>
    <property type="match status" value="2"/>
</dbReference>
<dbReference type="PROSITE" id="PS51257">
    <property type="entry name" value="PROKAR_LIPOPROTEIN"/>
    <property type="match status" value="1"/>
</dbReference>
<dbReference type="PANTHER" id="PTHR30203">
    <property type="entry name" value="OUTER MEMBRANE CATION EFFLUX PROTEIN"/>
    <property type="match status" value="1"/>
</dbReference>
<feature type="signal peptide" evidence="2">
    <location>
        <begin position="1"/>
        <end position="20"/>
    </location>
</feature>
<feature type="chain" id="PRO_5016134939" evidence="2">
    <location>
        <begin position="21"/>
        <end position="461"/>
    </location>
</feature>
<evidence type="ECO:0000313" key="4">
    <source>
        <dbReference type="Proteomes" id="UP000244905"/>
    </source>
</evidence>
<dbReference type="InterPro" id="IPR010131">
    <property type="entry name" value="MdtP/NodT-like"/>
</dbReference>
<dbReference type="GeneID" id="82524992"/>
<dbReference type="SUPFAM" id="SSF56954">
    <property type="entry name" value="Outer membrane efflux proteins (OEP)"/>
    <property type="match status" value="1"/>
</dbReference>
<dbReference type="Gene3D" id="1.20.1600.10">
    <property type="entry name" value="Outer membrane efflux proteins (OEP)"/>
    <property type="match status" value="1"/>
</dbReference>
<dbReference type="InterPro" id="IPR003423">
    <property type="entry name" value="OMP_efflux"/>
</dbReference>
<evidence type="ECO:0000313" key="3">
    <source>
        <dbReference type="EMBL" id="PWB04229.1"/>
    </source>
</evidence>
<dbReference type="RefSeq" id="WP_107031153.1">
    <property type="nucleotide sequence ID" value="NZ_CARXIO010000001.1"/>
</dbReference>
<sequence length="461" mass="50581">MKIKQLSLILAVSVSTSVLTGCGIYNKYNAEKIDSDLVKEYAEALKQQDDSTAFGNLSWRSVFTDPALVDLIDRALANNKDLRNAKLNVDIAHAQLKGAKLSYLPSLTFAPGVNGAKYGHSDLSWNYQLPLAVNWEIDIFGKILNTKRGAQVAEMQTRYYEQAVRSQIIAGVAQCYYSIAALESQLKLSRETSELWKESVNVMRNLKEAGRLREDAVVQSLAQYYSIEATITDIELSLHEANNTLSLLVNEMPQKWTISPDATLNVPVMKRTAIPMAELAVRPDVRASEMTLASAFYSTASARAAFYPSLNITANGGFTDALGSAILNPHGWFLQLAGSLTAPIFARGQNIARLQAAKAQQQQALNNFEYAIMSASADISDAMTVYEKSMQKQQWLTLQVENLTKAVEVTNELLLFDGSTTYLEVLTAQKNLLGAQTAQITTNLAAAQSVINLYQNLGGGR</sequence>
<keyword evidence="4" id="KW-1185">Reference proteome</keyword>
<evidence type="ECO:0000256" key="2">
    <source>
        <dbReference type="SAM" id="SignalP"/>
    </source>
</evidence>
<proteinExistence type="inferred from homology"/>
<reference evidence="4" key="1">
    <citation type="submission" date="2018-02" db="EMBL/GenBank/DDBJ databases">
        <authorList>
            <person name="Clavel T."/>
            <person name="Strowig T."/>
        </authorList>
    </citation>
    <scope>NUCLEOTIDE SEQUENCE [LARGE SCALE GENOMIC DNA]</scope>
    <source>
        <strain evidence="4">DSM 103720</strain>
    </source>
</reference>
<evidence type="ECO:0000256" key="1">
    <source>
        <dbReference type="ARBA" id="ARBA00007613"/>
    </source>
</evidence>